<feature type="compositionally biased region" description="Low complexity" evidence="1">
    <location>
        <begin position="473"/>
        <end position="486"/>
    </location>
</feature>
<protein>
    <submittedName>
        <fullName evidence="2">GD15612</fullName>
    </submittedName>
</protein>
<evidence type="ECO:0000256" key="1">
    <source>
        <dbReference type="SAM" id="MobiDB-lite"/>
    </source>
</evidence>
<feature type="region of interest" description="Disordered" evidence="1">
    <location>
        <begin position="416"/>
        <end position="486"/>
    </location>
</feature>
<dbReference type="OMA" id="RCMRFLG"/>
<dbReference type="HOGENOM" id="CLU_559314_0_0_1"/>
<dbReference type="Proteomes" id="UP000000304">
    <property type="component" value="Chromosome X"/>
</dbReference>
<dbReference type="Pfam" id="PF09814">
    <property type="entry name" value="HECT_2"/>
    <property type="match status" value="1"/>
</dbReference>
<dbReference type="KEGG" id="dsi:Dsimw501_GD15612"/>
<sequence>MPIIGLCIELRPNLSSGVVFLRFDQQFSQGHATSVVVRDYNVYISEQPENQAVDLDSSSDSDSEDSDKLMVIRHAQYGMDIACLSTFLVSGSNMSFRFNYNNIDMASVDGNAVDVPLAPLLLSFQENEAITINCRDCRAELVAGRSYRRLREFPSLVVDPSEFFCHNHGPAGKTQPISLTPAETDLFYGLNYVVINFNEESSCMLNRDDHLYCQRCMRFLGLTMFDGTAARIWADAVRWRPAGAAANAPERHFFQNSTLTQLFKRLLHSLWPQPLPQLCLNTSRAVLVTSMPNRNQQYMFLHVVESQLRVLRRIRPNSNRLRCFRACKLYYGVFGDNSPLMEKWQAQQTLPHMDVSPTMFLMIQKRLETNGRLIPDALCTNCTEEHLQLSYFFYENEDQPDGRVVDSDMFMDQVSNMRQKEDPYETDAGNASESDDEYSDTDTASEDTAADSLGMRTLLKRSPTPPRSSAKMATTTTTPSASPEDK</sequence>
<dbReference type="InterPro" id="IPR019193">
    <property type="entry name" value="UBQ-conj_enz_E2-bd_prot"/>
</dbReference>
<proteinExistence type="predicted"/>
<keyword evidence="3" id="KW-1185">Reference proteome</keyword>
<accession>B4R790</accession>
<feature type="compositionally biased region" description="Acidic residues" evidence="1">
    <location>
        <begin position="433"/>
        <end position="449"/>
    </location>
</feature>
<dbReference type="EMBL" id="CM000366">
    <property type="protein sequence ID" value="EDX18331.1"/>
    <property type="molecule type" value="Genomic_DNA"/>
</dbReference>
<dbReference type="OrthoDB" id="10264956at2759"/>
<gene>
    <name evidence="2" type="primary">Dsim\GD15612</name>
    <name evidence="2" type="ORF">Dsim_GD15612</name>
</gene>
<dbReference type="Bgee" id="FBgn0187277">
    <property type="expression patterns" value="Expressed in embryo and 3 other cell types or tissues"/>
</dbReference>
<dbReference type="STRING" id="7240.B4R790"/>
<name>B4R790_DROSI</name>
<dbReference type="AlphaFoldDB" id="B4R790"/>
<reference evidence="2 3" key="1">
    <citation type="journal article" date="2007" name="Nature">
        <title>Evolution of genes and genomes on the Drosophila phylogeny.</title>
        <authorList>
            <consortium name="Drosophila 12 Genomes Consortium"/>
            <person name="Clark A.G."/>
            <person name="Eisen M.B."/>
            <person name="Smith D.R."/>
            <person name="Bergman C.M."/>
            <person name="Oliver B."/>
            <person name="Markow T.A."/>
            <person name="Kaufman T.C."/>
            <person name="Kellis M."/>
            <person name="Gelbart W."/>
            <person name="Iyer V.N."/>
            <person name="Pollard D.A."/>
            <person name="Sackton T.B."/>
            <person name="Larracuente A.M."/>
            <person name="Singh N.D."/>
            <person name="Abad J.P."/>
            <person name="Abt D.N."/>
            <person name="Adryan B."/>
            <person name="Aguade M."/>
            <person name="Akashi H."/>
            <person name="Anderson W.W."/>
            <person name="Aquadro C.F."/>
            <person name="Ardell D.H."/>
            <person name="Arguello R."/>
            <person name="Artieri C.G."/>
            <person name="Barbash D.A."/>
            <person name="Barker D."/>
            <person name="Barsanti P."/>
            <person name="Batterham P."/>
            <person name="Batzoglou S."/>
            <person name="Begun D."/>
            <person name="Bhutkar A."/>
            <person name="Blanco E."/>
            <person name="Bosak S.A."/>
            <person name="Bradley R.K."/>
            <person name="Brand A.D."/>
            <person name="Brent M.R."/>
            <person name="Brooks A.N."/>
            <person name="Brown R.H."/>
            <person name="Butlin R.K."/>
            <person name="Caggese C."/>
            <person name="Calvi B.R."/>
            <person name="Bernardo de Carvalho A."/>
            <person name="Caspi A."/>
            <person name="Castrezana S."/>
            <person name="Celniker S.E."/>
            <person name="Chang J.L."/>
            <person name="Chapple C."/>
            <person name="Chatterji S."/>
            <person name="Chinwalla A."/>
            <person name="Civetta A."/>
            <person name="Clifton S.W."/>
            <person name="Comeron J.M."/>
            <person name="Costello J.C."/>
            <person name="Coyne J.A."/>
            <person name="Daub J."/>
            <person name="David R.G."/>
            <person name="Delcher A.L."/>
            <person name="Delehaunty K."/>
            <person name="Do C.B."/>
            <person name="Ebling H."/>
            <person name="Edwards K."/>
            <person name="Eickbush T."/>
            <person name="Evans J.D."/>
            <person name="Filipski A."/>
            <person name="Findeiss S."/>
            <person name="Freyhult E."/>
            <person name="Fulton L."/>
            <person name="Fulton R."/>
            <person name="Garcia A.C."/>
            <person name="Gardiner A."/>
            <person name="Garfield D.A."/>
            <person name="Garvin B.E."/>
            <person name="Gibson G."/>
            <person name="Gilbert D."/>
            <person name="Gnerre S."/>
            <person name="Godfrey J."/>
            <person name="Good R."/>
            <person name="Gotea V."/>
            <person name="Gravely B."/>
            <person name="Greenberg A.J."/>
            <person name="Griffiths-Jones S."/>
            <person name="Gross S."/>
            <person name="Guigo R."/>
            <person name="Gustafson E.A."/>
            <person name="Haerty W."/>
            <person name="Hahn M.W."/>
            <person name="Halligan D.L."/>
            <person name="Halpern A.L."/>
            <person name="Halter G.M."/>
            <person name="Han M.V."/>
            <person name="Heger A."/>
            <person name="Hillier L."/>
            <person name="Hinrichs A.S."/>
            <person name="Holmes I."/>
            <person name="Hoskins R.A."/>
            <person name="Hubisz M.J."/>
            <person name="Hultmark D."/>
            <person name="Huntley M.A."/>
            <person name="Jaffe D.B."/>
            <person name="Jagadeeshan S."/>
            <person name="Jeck W.R."/>
            <person name="Johnson J."/>
            <person name="Jones C.D."/>
            <person name="Jordan W.C."/>
            <person name="Karpen G.H."/>
            <person name="Kataoka E."/>
            <person name="Keightley P.D."/>
            <person name="Kheradpour P."/>
            <person name="Kirkness E.F."/>
            <person name="Koerich L.B."/>
            <person name="Kristiansen K."/>
            <person name="Kudrna D."/>
            <person name="Kulathinal R.J."/>
            <person name="Kumar S."/>
            <person name="Kwok R."/>
            <person name="Lander E."/>
            <person name="Langley C.H."/>
            <person name="Lapoint R."/>
            <person name="Lazzaro B.P."/>
            <person name="Lee S.J."/>
            <person name="Levesque L."/>
            <person name="Li R."/>
            <person name="Lin C.F."/>
            <person name="Lin M.F."/>
            <person name="Lindblad-Toh K."/>
            <person name="Llopart A."/>
            <person name="Long M."/>
            <person name="Low L."/>
            <person name="Lozovsky E."/>
            <person name="Lu J."/>
            <person name="Luo M."/>
            <person name="Machado C.A."/>
            <person name="Makalowski W."/>
            <person name="Marzo M."/>
            <person name="Matsuda M."/>
            <person name="Matzkin L."/>
            <person name="McAllister B."/>
            <person name="McBride C.S."/>
            <person name="McKernan B."/>
            <person name="McKernan K."/>
            <person name="Mendez-Lago M."/>
            <person name="Minx P."/>
            <person name="Mollenhauer M.U."/>
            <person name="Montooth K."/>
            <person name="Mount S.M."/>
            <person name="Mu X."/>
            <person name="Myers E."/>
            <person name="Negre B."/>
            <person name="Newfeld S."/>
            <person name="Nielsen R."/>
            <person name="Noor M.A."/>
            <person name="O'Grady P."/>
            <person name="Pachter L."/>
            <person name="Papaceit M."/>
            <person name="Parisi M.J."/>
            <person name="Parisi M."/>
            <person name="Parts L."/>
            <person name="Pedersen J.S."/>
            <person name="Pesole G."/>
            <person name="Phillippy A.M."/>
            <person name="Ponting C.P."/>
            <person name="Pop M."/>
            <person name="Porcelli D."/>
            <person name="Powell J.R."/>
            <person name="Prohaska S."/>
            <person name="Pruitt K."/>
            <person name="Puig M."/>
            <person name="Quesneville H."/>
            <person name="Ram K.R."/>
            <person name="Rand D."/>
            <person name="Rasmussen M.D."/>
            <person name="Reed L.K."/>
            <person name="Reenan R."/>
            <person name="Reily A."/>
            <person name="Remington K.A."/>
            <person name="Rieger T.T."/>
            <person name="Ritchie M.G."/>
            <person name="Robin C."/>
            <person name="Rogers Y.H."/>
            <person name="Rohde C."/>
            <person name="Rozas J."/>
            <person name="Rubenfield M.J."/>
            <person name="Ruiz A."/>
            <person name="Russo S."/>
            <person name="Salzberg S.L."/>
            <person name="Sanchez-Gracia A."/>
            <person name="Saranga D.J."/>
            <person name="Sato H."/>
            <person name="Schaeffer S.W."/>
            <person name="Schatz M.C."/>
            <person name="Schlenke T."/>
            <person name="Schwartz R."/>
            <person name="Segarra C."/>
            <person name="Singh R.S."/>
            <person name="Sirot L."/>
            <person name="Sirota M."/>
            <person name="Sisneros N.B."/>
            <person name="Smith C.D."/>
            <person name="Smith T.F."/>
            <person name="Spieth J."/>
            <person name="Stage D.E."/>
            <person name="Stark A."/>
            <person name="Stephan W."/>
            <person name="Strausberg R.L."/>
            <person name="Strempel S."/>
            <person name="Sturgill D."/>
            <person name="Sutton G."/>
            <person name="Sutton G.G."/>
            <person name="Tao W."/>
            <person name="Teichmann S."/>
            <person name="Tobari Y.N."/>
            <person name="Tomimura Y."/>
            <person name="Tsolas J.M."/>
            <person name="Valente V.L."/>
            <person name="Venter E."/>
            <person name="Venter J.C."/>
            <person name="Vicario S."/>
            <person name="Vieira F.G."/>
            <person name="Vilella A.J."/>
            <person name="Villasante A."/>
            <person name="Walenz B."/>
            <person name="Wang J."/>
            <person name="Wasserman M."/>
            <person name="Watts T."/>
            <person name="Wilson D."/>
            <person name="Wilson R.K."/>
            <person name="Wing R.A."/>
            <person name="Wolfner M.F."/>
            <person name="Wong A."/>
            <person name="Wong G.K."/>
            <person name="Wu C.I."/>
            <person name="Wu G."/>
            <person name="Yamamoto D."/>
            <person name="Yang H.P."/>
            <person name="Yang S.P."/>
            <person name="Yorke J.A."/>
            <person name="Yoshida K."/>
            <person name="Zdobnov E."/>
            <person name="Zhang P."/>
            <person name="Zhang Y."/>
            <person name="Zimin A.V."/>
            <person name="Baldwin J."/>
            <person name="Abdouelleil A."/>
            <person name="Abdulkadir J."/>
            <person name="Abebe A."/>
            <person name="Abera B."/>
            <person name="Abreu J."/>
            <person name="Acer S.C."/>
            <person name="Aftuck L."/>
            <person name="Alexander A."/>
            <person name="An P."/>
            <person name="Anderson E."/>
            <person name="Anderson S."/>
            <person name="Arachi H."/>
            <person name="Azer M."/>
            <person name="Bachantsang P."/>
            <person name="Barry A."/>
            <person name="Bayul T."/>
            <person name="Berlin A."/>
            <person name="Bessette D."/>
            <person name="Bloom T."/>
            <person name="Blye J."/>
            <person name="Boguslavskiy L."/>
            <person name="Bonnet C."/>
            <person name="Boukhgalter B."/>
            <person name="Bourzgui I."/>
            <person name="Brown A."/>
            <person name="Cahill P."/>
            <person name="Channer S."/>
            <person name="Cheshatsang Y."/>
            <person name="Chuda L."/>
            <person name="Citroen M."/>
            <person name="Collymore A."/>
            <person name="Cooke P."/>
            <person name="Costello M."/>
            <person name="D'Aco K."/>
            <person name="Daza R."/>
            <person name="De Haan G."/>
            <person name="DeGray S."/>
            <person name="DeMaso C."/>
            <person name="Dhargay N."/>
            <person name="Dooley K."/>
            <person name="Dooley E."/>
            <person name="Doricent M."/>
            <person name="Dorje P."/>
            <person name="Dorjee K."/>
            <person name="Dupes A."/>
            <person name="Elong R."/>
            <person name="Falk J."/>
            <person name="Farina A."/>
            <person name="Faro S."/>
            <person name="Ferguson D."/>
            <person name="Fisher S."/>
            <person name="Foley C.D."/>
            <person name="Franke A."/>
            <person name="Friedrich D."/>
            <person name="Gadbois L."/>
            <person name="Gearin G."/>
            <person name="Gearin C.R."/>
            <person name="Giannoukos G."/>
            <person name="Goode T."/>
            <person name="Graham J."/>
            <person name="Grandbois E."/>
            <person name="Grewal S."/>
            <person name="Gyaltsen K."/>
            <person name="Hafez N."/>
            <person name="Hagos B."/>
            <person name="Hall J."/>
            <person name="Henson C."/>
            <person name="Hollinger A."/>
            <person name="Honan T."/>
            <person name="Huard M.D."/>
            <person name="Hughes L."/>
            <person name="Hurhula B."/>
            <person name="Husby M.E."/>
            <person name="Kamat A."/>
            <person name="Kanga B."/>
            <person name="Kashin S."/>
            <person name="Khazanovich D."/>
            <person name="Kisner P."/>
            <person name="Lance K."/>
            <person name="Lara M."/>
            <person name="Lee W."/>
            <person name="Lennon N."/>
            <person name="Letendre F."/>
            <person name="LeVine R."/>
            <person name="Lipovsky A."/>
            <person name="Liu X."/>
            <person name="Liu J."/>
            <person name="Liu S."/>
            <person name="Lokyitsang T."/>
            <person name="Lokyitsang Y."/>
            <person name="Lubonja R."/>
            <person name="Lui A."/>
            <person name="MacDonald P."/>
            <person name="Magnisalis V."/>
            <person name="Maru K."/>
            <person name="Matthews C."/>
            <person name="McCusker W."/>
            <person name="McDonough S."/>
            <person name="Mehta T."/>
            <person name="Meldrim J."/>
            <person name="Meneus L."/>
            <person name="Mihai O."/>
            <person name="Mihalev A."/>
            <person name="Mihova T."/>
            <person name="Mittelman R."/>
            <person name="Mlenga V."/>
            <person name="Montmayeur A."/>
            <person name="Mulrain L."/>
            <person name="Navidi A."/>
            <person name="Naylor J."/>
            <person name="Negash T."/>
            <person name="Nguyen T."/>
            <person name="Nguyen N."/>
            <person name="Nicol R."/>
            <person name="Norbu C."/>
            <person name="Norbu N."/>
            <person name="Novod N."/>
            <person name="O'Neill B."/>
            <person name="Osman S."/>
            <person name="Markiewicz E."/>
            <person name="Oyono O.L."/>
            <person name="Patti C."/>
            <person name="Phunkhang P."/>
            <person name="Pierre F."/>
            <person name="Priest M."/>
            <person name="Raghuraman S."/>
            <person name="Rege F."/>
            <person name="Reyes R."/>
            <person name="Rise C."/>
            <person name="Rogov P."/>
            <person name="Ross K."/>
            <person name="Ryan E."/>
            <person name="Settipalli S."/>
            <person name="Shea T."/>
            <person name="Sherpa N."/>
            <person name="Shi L."/>
            <person name="Shih D."/>
            <person name="Sparrow T."/>
            <person name="Spaulding J."/>
            <person name="Stalker J."/>
            <person name="Stange-Thomann N."/>
            <person name="Stavropoulos S."/>
            <person name="Stone C."/>
            <person name="Strader C."/>
            <person name="Tesfaye S."/>
            <person name="Thomson T."/>
            <person name="Thoulutsang Y."/>
            <person name="Thoulutsang D."/>
            <person name="Topham K."/>
            <person name="Topping I."/>
            <person name="Tsamla T."/>
            <person name="Vassiliev H."/>
            <person name="Vo A."/>
            <person name="Wangchuk T."/>
            <person name="Wangdi T."/>
            <person name="Weiand M."/>
            <person name="Wilkinson J."/>
            <person name="Wilson A."/>
            <person name="Yadav S."/>
            <person name="Young G."/>
            <person name="Yu Q."/>
            <person name="Zembek L."/>
            <person name="Zhong D."/>
            <person name="Zimmer A."/>
            <person name="Zwirko Z."/>
            <person name="Jaffe D.B."/>
            <person name="Alvarez P."/>
            <person name="Brockman W."/>
            <person name="Butler J."/>
            <person name="Chin C."/>
            <person name="Gnerre S."/>
            <person name="Grabherr M."/>
            <person name="Kleber M."/>
            <person name="Mauceli E."/>
            <person name="MacCallum I."/>
        </authorList>
    </citation>
    <scope>NUCLEOTIDE SEQUENCE [LARGE SCALE GENOMIC DNA]</scope>
    <source>
        <strain evidence="3">white501</strain>
    </source>
</reference>
<dbReference type="PhylomeDB" id="B4R790"/>
<organism evidence="2 3">
    <name type="scientific">Drosophila simulans</name>
    <name type="common">Fruit fly</name>
    <dbReference type="NCBI Taxonomy" id="7240"/>
    <lineage>
        <taxon>Eukaryota</taxon>
        <taxon>Metazoa</taxon>
        <taxon>Ecdysozoa</taxon>
        <taxon>Arthropoda</taxon>
        <taxon>Hexapoda</taxon>
        <taxon>Insecta</taxon>
        <taxon>Pterygota</taxon>
        <taxon>Neoptera</taxon>
        <taxon>Endopterygota</taxon>
        <taxon>Diptera</taxon>
        <taxon>Brachycera</taxon>
        <taxon>Muscomorpha</taxon>
        <taxon>Ephydroidea</taxon>
        <taxon>Drosophilidae</taxon>
        <taxon>Drosophila</taxon>
        <taxon>Sophophora</taxon>
    </lineage>
</organism>
<evidence type="ECO:0000313" key="3">
    <source>
        <dbReference type="Proteomes" id="UP000000304"/>
    </source>
</evidence>
<evidence type="ECO:0000313" key="2">
    <source>
        <dbReference type="EMBL" id="EDX18331.1"/>
    </source>
</evidence>